<protein>
    <submittedName>
        <fullName evidence="2">Uncharacterized protein</fullName>
    </submittedName>
</protein>
<accession>A0A9Q1GMN5</accession>
<feature type="compositionally biased region" description="Low complexity" evidence="1">
    <location>
        <begin position="47"/>
        <end position="60"/>
    </location>
</feature>
<name>A0A9Q1GMN5_9CARY</name>
<evidence type="ECO:0000313" key="3">
    <source>
        <dbReference type="Proteomes" id="UP001153076"/>
    </source>
</evidence>
<comment type="caution">
    <text evidence="2">The sequence shown here is derived from an EMBL/GenBank/DDBJ whole genome shotgun (WGS) entry which is preliminary data.</text>
</comment>
<gene>
    <name evidence="2" type="ORF">Cgig2_019209</name>
</gene>
<evidence type="ECO:0000256" key="1">
    <source>
        <dbReference type="SAM" id="MobiDB-lite"/>
    </source>
</evidence>
<dbReference type="Proteomes" id="UP001153076">
    <property type="component" value="Unassembled WGS sequence"/>
</dbReference>
<proteinExistence type="predicted"/>
<dbReference type="AlphaFoldDB" id="A0A9Q1GMN5"/>
<evidence type="ECO:0000313" key="2">
    <source>
        <dbReference type="EMBL" id="KAJ8422264.1"/>
    </source>
</evidence>
<reference evidence="2" key="1">
    <citation type="submission" date="2022-04" db="EMBL/GenBank/DDBJ databases">
        <title>Carnegiea gigantea Genome sequencing and assembly v2.</title>
        <authorList>
            <person name="Copetti D."/>
            <person name="Sanderson M.J."/>
            <person name="Burquez A."/>
            <person name="Wojciechowski M.F."/>
        </authorList>
    </citation>
    <scope>NUCLEOTIDE SEQUENCE</scope>
    <source>
        <strain evidence="2">SGP5-SGP5p</strain>
        <tissue evidence="2">Aerial part</tissue>
    </source>
</reference>
<dbReference type="EMBL" id="JAKOGI010002319">
    <property type="protein sequence ID" value="KAJ8422264.1"/>
    <property type="molecule type" value="Genomic_DNA"/>
</dbReference>
<sequence>MYMIIPQVTNVEYQALFDLATEIELHALRTTSPKSPPLAESQIEADTASSTAATPTSIITRMPTVTSPPFSGPSSRANPLTTEHLSTKPNCTDIVNDKILKAIYLLMPGKHINYSRCPLDIENCETKFVRVITPTSFKNIPFFKTEIGAYKFMEDITSTEKDNASKRFG</sequence>
<feature type="region of interest" description="Disordered" evidence="1">
    <location>
        <begin position="31"/>
        <end position="84"/>
    </location>
</feature>
<feature type="compositionally biased region" description="Polar residues" evidence="1">
    <location>
        <begin position="63"/>
        <end position="84"/>
    </location>
</feature>
<keyword evidence="3" id="KW-1185">Reference proteome</keyword>
<organism evidence="2 3">
    <name type="scientific">Carnegiea gigantea</name>
    <dbReference type="NCBI Taxonomy" id="171969"/>
    <lineage>
        <taxon>Eukaryota</taxon>
        <taxon>Viridiplantae</taxon>
        <taxon>Streptophyta</taxon>
        <taxon>Embryophyta</taxon>
        <taxon>Tracheophyta</taxon>
        <taxon>Spermatophyta</taxon>
        <taxon>Magnoliopsida</taxon>
        <taxon>eudicotyledons</taxon>
        <taxon>Gunneridae</taxon>
        <taxon>Pentapetalae</taxon>
        <taxon>Caryophyllales</taxon>
        <taxon>Cactineae</taxon>
        <taxon>Cactaceae</taxon>
        <taxon>Cactoideae</taxon>
        <taxon>Echinocereeae</taxon>
        <taxon>Carnegiea</taxon>
    </lineage>
</organism>